<gene>
    <name evidence="7" type="ORF">TrCOL_g473</name>
</gene>
<evidence type="ECO:0000256" key="4">
    <source>
        <dbReference type="ARBA" id="ARBA00023136"/>
    </source>
</evidence>
<name>A0A9W7LBH3_9STRA</name>
<evidence type="ECO:0000313" key="7">
    <source>
        <dbReference type="EMBL" id="GMI43486.1"/>
    </source>
</evidence>
<accession>A0A9W7LBH3</accession>
<dbReference type="Proteomes" id="UP001165065">
    <property type="component" value="Unassembled WGS sequence"/>
</dbReference>
<evidence type="ECO:0000256" key="1">
    <source>
        <dbReference type="ARBA" id="ARBA00004141"/>
    </source>
</evidence>
<proteinExistence type="inferred from homology"/>
<dbReference type="EMBL" id="BRYA01000194">
    <property type="protein sequence ID" value="GMI43486.1"/>
    <property type="molecule type" value="Genomic_DNA"/>
</dbReference>
<protein>
    <recommendedName>
        <fullName evidence="9">Mitochondrial carrier protein</fullName>
    </recommendedName>
</protein>
<comment type="subcellular location">
    <subcellularLocation>
        <location evidence="1">Membrane</location>
        <topology evidence="1">Multi-pass membrane protein</topology>
    </subcellularLocation>
</comment>
<organism evidence="7 8">
    <name type="scientific">Triparma columacea</name>
    <dbReference type="NCBI Taxonomy" id="722753"/>
    <lineage>
        <taxon>Eukaryota</taxon>
        <taxon>Sar</taxon>
        <taxon>Stramenopiles</taxon>
        <taxon>Ochrophyta</taxon>
        <taxon>Bolidophyceae</taxon>
        <taxon>Parmales</taxon>
        <taxon>Triparmaceae</taxon>
        <taxon>Triparma</taxon>
    </lineage>
</organism>
<dbReference type="PANTHER" id="PTHR24089">
    <property type="entry name" value="SOLUTE CARRIER FAMILY 25"/>
    <property type="match status" value="1"/>
</dbReference>
<keyword evidence="2 5" id="KW-0812">Transmembrane</keyword>
<keyword evidence="4 5" id="KW-0472">Membrane</keyword>
<reference evidence="8" key="1">
    <citation type="journal article" date="2023" name="Commun. Biol.">
        <title>Genome analysis of Parmales, the sister group of diatoms, reveals the evolutionary specialization of diatoms from phago-mixotrophs to photoautotrophs.</title>
        <authorList>
            <person name="Ban H."/>
            <person name="Sato S."/>
            <person name="Yoshikawa S."/>
            <person name="Yamada K."/>
            <person name="Nakamura Y."/>
            <person name="Ichinomiya M."/>
            <person name="Sato N."/>
            <person name="Blanc-Mathieu R."/>
            <person name="Endo H."/>
            <person name="Kuwata A."/>
            <person name="Ogata H."/>
        </authorList>
    </citation>
    <scope>NUCLEOTIDE SEQUENCE [LARGE SCALE GENOMIC DNA]</scope>
</reference>
<comment type="similarity">
    <text evidence="6">Belongs to the mitochondrial carrier (TC 2.A.29) family.</text>
</comment>
<dbReference type="OrthoDB" id="756301at2759"/>
<keyword evidence="6" id="KW-0813">Transport</keyword>
<dbReference type="SUPFAM" id="SSF103506">
    <property type="entry name" value="Mitochondrial carrier"/>
    <property type="match status" value="1"/>
</dbReference>
<evidence type="ECO:0000256" key="2">
    <source>
        <dbReference type="ARBA" id="ARBA00022692"/>
    </source>
</evidence>
<dbReference type="GO" id="GO:0016020">
    <property type="term" value="C:membrane"/>
    <property type="evidence" value="ECO:0007669"/>
    <property type="project" value="UniProtKB-SubCell"/>
</dbReference>
<comment type="caution">
    <text evidence="7">The sequence shown here is derived from an EMBL/GenBank/DDBJ whole genome shotgun (WGS) entry which is preliminary data.</text>
</comment>
<feature type="repeat" description="Solcar" evidence="5">
    <location>
        <begin position="190"/>
        <end position="270"/>
    </location>
</feature>
<evidence type="ECO:0000256" key="6">
    <source>
        <dbReference type="RuleBase" id="RU000488"/>
    </source>
</evidence>
<keyword evidence="3" id="KW-0677">Repeat</keyword>
<sequence length="278" mass="30321">MGGFKRKSQPSISIHLAAAGTAALVNYPLWRSSVIRQSGYLPSTASTLELYSHAFKPPYKGVVTVIGGMTWARAGIFFGSDKIKGFFEERGIKGGQVAAPLLSSSFVQIVNMPLIRTSIISQDPSSTSIRASVKRVVTEEGVLGLWRGTTAGMMKTVPKYCTAVVVKDYIQKRYNPKREGREVTEWEVYTFMVGKAVTAAVAGTVLTNPADIIRNEMFKPGTTLGVLGTIRQLREREGWRWMGRGVGSNLLSVSVPVGLTIFLIDALERRSVRGMSGQ</sequence>
<dbReference type="AlphaFoldDB" id="A0A9W7LBH3"/>
<evidence type="ECO:0008006" key="9">
    <source>
        <dbReference type="Google" id="ProtNLM"/>
    </source>
</evidence>
<evidence type="ECO:0000256" key="5">
    <source>
        <dbReference type="PROSITE-ProRule" id="PRU00282"/>
    </source>
</evidence>
<evidence type="ECO:0000256" key="3">
    <source>
        <dbReference type="ARBA" id="ARBA00022737"/>
    </source>
</evidence>
<keyword evidence="8" id="KW-1185">Reference proteome</keyword>
<dbReference type="Pfam" id="PF00153">
    <property type="entry name" value="Mito_carr"/>
    <property type="match status" value="1"/>
</dbReference>
<dbReference type="InterPro" id="IPR018108">
    <property type="entry name" value="MCP_transmembrane"/>
</dbReference>
<feature type="repeat" description="Solcar" evidence="5">
    <location>
        <begin position="89"/>
        <end position="173"/>
    </location>
</feature>
<dbReference type="InterPro" id="IPR023395">
    <property type="entry name" value="MCP_dom_sf"/>
</dbReference>
<dbReference type="PROSITE" id="PS50920">
    <property type="entry name" value="SOLCAR"/>
    <property type="match status" value="2"/>
</dbReference>
<evidence type="ECO:0000313" key="8">
    <source>
        <dbReference type="Proteomes" id="UP001165065"/>
    </source>
</evidence>
<dbReference type="Gene3D" id="1.50.40.10">
    <property type="entry name" value="Mitochondrial carrier domain"/>
    <property type="match status" value="1"/>
</dbReference>